<feature type="region of interest" description="Disordered" evidence="1">
    <location>
        <begin position="88"/>
        <end position="108"/>
    </location>
</feature>
<organism evidence="3 4">
    <name type="scientific">Caenorhabditis tropicalis</name>
    <dbReference type="NCBI Taxonomy" id="1561998"/>
    <lineage>
        <taxon>Eukaryota</taxon>
        <taxon>Metazoa</taxon>
        <taxon>Ecdysozoa</taxon>
        <taxon>Nematoda</taxon>
        <taxon>Chromadorea</taxon>
        <taxon>Rhabditida</taxon>
        <taxon>Rhabditina</taxon>
        <taxon>Rhabditomorpha</taxon>
        <taxon>Rhabditoidea</taxon>
        <taxon>Rhabditidae</taxon>
        <taxon>Peloderinae</taxon>
        <taxon>Caenorhabditis</taxon>
    </lineage>
</organism>
<name>A0A1I7U5Q8_9PELO</name>
<evidence type="ECO:0000256" key="1">
    <source>
        <dbReference type="SAM" id="MobiDB-lite"/>
    </source>
</evidence>
<dbReference type="AlphaFoldDB" id="A0A1I7U5Q8"/>
<feature type="signal peptide" evidence="2">
    <location>
        <begin position="1"/>
        <end position="15"/>
    </location>
</feature>
<accession>A0A1I7U5Q8</accession>
<dbReference type="Proteomes" id="UP000095282">
    <property type="component" value="Unplaced"/>
</dbReference>
<evidence type="ECO:0000313" key="4">
    <source>
        <dbReference type="WBParaSite" id="Csp11.Scaffold629.g15124.t1"/>
    </source>
</evidence>
<reference evidence="4" key="1">
    <citation type="submission" date="2016-11" db="UniProtKB">
        <authorList>
            <consortium name="WormBaseParasite"/>
        </authorList>
    </citation>
    <scope>IDENTIFICATION</scope>
</reference>
<dbReference type="PROSITE" id="PS51257">
    <property type="entry name" value="PROKAR_LIPOPROTEIN"/>
    <property type="match status" value="1"/>
</dbReference>
<keyword evidence="2" id="KW-0732">Signal</keyword>
<dbReference type="WBParaSite" id="Csp11.Scaffold629.g15124.t1">
    <property type="protein sequence ID" value="Csp11.Scaffold629.g15124.t1"/>
    <property type="gene ID" value="Csp11.Scaffold629.g15124"/>
</dbReference>
<sequence>MRLLLILLLFRFTSSQLLGGSCNDSSGTCAPHGKCMNGSEDGTFWCRASSSADYSFPLPLGETPMVSLTTRVPLLGMITRQFRMADRIGNPLPNKNGSEVPPTSPTVD</sequence>
<protein>
    <submittedName>
        <fullName evidence="4">EGF-like domain-containing protein</fullName>
    </submittedName>
</protein>
<keyword evidence="3" id="KW-1185">Reference proteome</keyword>
<proteinExistence type="predicted"/>
<feature type="chain" id="PRO_5012407580" evidence="2">
    <location>
        <begin position="16"/>
        <end position="108"/>
    </location>
</feature>
<evidence type="ECO:0000313" key="3">
    <source>
        <dbReference type="Proteomes" id="UP000095282"/>
    </source>
</evidence>
<evidence type="ECO:0000256" key="2">
    <source>
        <dbReference type="SAM" id="SignalP"/>
    </source>
</evidence>